<keyword evidence="1" id="KW-0175">Coiled coil</keyword>
<sequence length="492" mass="56926">MNSKSKSKKEEQIKQLNEFLKTSALNIIELERTLIQTLGADDANEELDELKERIEKWDEKIEGADDGRGTYVQRMSIRKSTSSSPQAFPKKNLSPERAINFAIKSLNSSIEFFGEERDLFLSKQEAAKKTIEQKEEEWKQKIAELEQQVKEANEKRGKIEEQNEEKNKQIERLKALNDQYEEFDEEREQLNEKCQSLEARTTELEAEKETLALKCTEFEFALDEAQNRVPDLPQDDDEESNEAFDVGMLQNRIEQLETENNELSVQVDEQTDTIIKLKKEKRLSKFDDKLQGKADDFKVEEYIKRYDDLKAKHTGLQAQCRFQERRIDELEKLSATKDGAMQKLKEDRKNERENEMMKNKALEDALTAMGDERSRLLLQIQDIEDERQMLIFKCQAQQDAIVAVKKSAGLLKDVDFDPNNATMEEVNDDRERLAHRCTSLEVHIGMLENEITVLKSQSLAKDQMIKDLEQFTNTVSDEQNGSGSEGNSQGDS</sequence>
<feature type="compositionally biased region" description="Low complexity" evidence="2">
    <location>
        <begin position="476"/>
        <end position="492"/>
    </location>
</feature>
<proteinExistence type="predicted"/>
<name>A0AAD2FX12_9STRA</name>
<accession>A0AAD2FX12</accession>
<feature type="coiled-coil region" evidence="1">
    <location>
        <begin position="246"/>
        <end position="365"/>
    </location>
</feature>
<evidence type="ECO:0000256" key="2">
    <source>
        <dbReference type="SAM" id="MobiDB-lite"/>
    </source>
</evidence>
<keyword evidence="4" id="KW-1185">Reference proteome</keyword>
<dbReference type="AlphaFoldDB" id="A0AAD2FX12"/>
<gene>
    <name evidence="3" type="ORF">CYCCA115_LOCUS15105</name>
</gene>
<feature type="region of interest" description="Disordered" evidence="2">
    <location>
        <begin position="473"/>
        <end position="492"/>
    </location>
</feature>
<dbReference type="EMBL" id="CAKOGP040001869">
    <property type="protein sequence ID" value="CAJ1954512.1"/>
    <property type="molecule type" value="Genomic_DNA"/>
</dbReference>
<organism evidence="3 4">
    <name type="scientific">Cylindrotheca closterium</name>
    <dbReference type="NCBI Taxonomy" id="2856"/>
    <lineage>
        <taxon>Eukaryota</taxon>
        <taxon>Sar</taxon>
        <taxon>Stramenopiles</taxon>
        <taxon>Ochrophyta</taxon>
        <taxon>Bacillariophyta</taxon>
        <taxon>Bacillariophyceae</taxon>
        <taxon>Bacillariophycidae</taxon>
        <taxon>Bacillariales</taxon>
        <taxon>Bacillariaceae</taxon>
        <taxon>Cylindrotheca</taxon>
    </lineage>
</organism>
<evidence type="ECO:0000313" key="4">
    <source>
        <dbReference type="Proteomes" id="UP001295423"/>
    </source>
</evidence>
<protein>
    <submittedName>
        <fullName evidence="3">Uncharacterized protein</fullName>
    </submittedName>
</protein>
<comment type="caution">
    <text evidence="3">The sequence shown here is derived from an EMBL/GenBank/DDBJ whole genome shotgun (WGS) entry which is preliminary data.</text>
</comment>
<feature type="coiled-coil region" evidence="1">
    <location>
        <begin position="40"/>
        <end position="67"/>
    </location>
</feature>
<evidence type="ECO:0000256" key="1">
    <source>
        <dbReference type="SAM" id="Coils"/>
    </source>
</evidence>
<evidence type="ECO:0000313" key="3">
    <source>
        <dbReference type="EMBL" id="CAJ1954512.1"/>
    </source>
</evidence>
<feature type="coiled-coil region" evidence="1">
    <location>
        <begin position="121"/>
        <end position="214"/>
    </location>
</feature>
<reference evidence="3" key="1">
    <citation type="submission" date="2023-08" db="EMBL/GenBank/DDBJ databases">
        <authorList>
            <person name="Audoor S."/>
            <person name="Bilcke G."/>
        </authorList>
    </citation>
    <scope>NUCLEOTIDE SEQUENCE</scope>
</reference>
<dbReference type="Proteomes" id="UP001295423">
    <property type="component" value="Unassembled WGS sequence"/>
</dbReference>